<accession>M3CXB8</accession>
<dbReference type="HOGENOM" id="CLU_022670_4_0_1"/>
<keyword evidence="1" id="KW-0677">Repeat</keyword>
<dbReference type="InterPro" id="IPR036612">
    <property type="entry name" value="KH_dom_type_1_sf"/>
</dbReference>
<name>M3CXB8_SPHMS</name>
<dbReference type="EMBL" id="KB456270">
    <property type="protein sequence ID" value="EMF08752.1"/>
    <property type="molecule type" value="Genomic_DNA"/>
</dbReference>
<dbReference type="PANTHER" id="PTHR10288">
    <property type="entry name" value="KH DOMAIN CONTAINING RNA BINDING PROTEIN"/>
    <property type="match status" value="1"/>
</dbReference>
<dbReference type="OrthoDB" id="1937934at2759"/>
<dbReference type="AlphaFoldDB" id="M3CXB8"/>
<feature type="region of interest" description="Disordered" evidence="3">
    <location>
        <begin position="1"/>
        <end position="70"/>
    </location>
</feature>
<keyword evidence="6" id="KW-1185">Reference proteome</keyword>
<evidence type="ECO:0000313" key="5">
    <source>
        <dbReference type="EMBL" id="EMF08752.1"/>
    </source>
</evidence>
<gene>
    <name evidence="5" type="ORF">SEPMUDRAFT_151698</name>
</gene>
<reference evidence="5 6" key="1">
    <citation type="journal article" date="2012" name="PLoS Pathog.">
        <title>Diverse lifestyles and strategies of plant pathogenesis encoded in the genomes of eighteen Dothideomycetes fungi.</title>
        <authorList>
            <person name="Ohm R.A."/>
            <person name="Feau N."/>
            <person name="Henrissat B."/>
            <person name="Schoch C.L."/>
            <person name="Horwitz B.A."/>
            <person name="Barry K.W."/>
            <person name="Condon B.J."/>
            <person name="Copeland A.C."/>
            <person name="Dhillon B."/>
            <person name="Glaser F."/>
            <person name="Hesse C.N."/>
            <person name="Kosti I."/>
            <person name="LaButti K."/>
            <person name="Lindquist E.A."/>
            <person name="Lucas S."/>
            <person name="Salamov A.A."/>
            <person name="Bradshaw R.E."/>
            <person name="Ciuffetti L."/>
            <person name="Hamelin R.C."/>
            <person name="Kema G.H.J."/>
            <person name="Lawrence C."/>
            <person name="Scott J.A."/>
            <person name="Spatafora J.W."/>
            <person name="Turgeon B.G."/>
            <person name="de Wit P.J.G.M."/>
            <person name="Zhong S."/>
            <person name="Goodwin S.B."/>
            <person name="Grigoriev I.V."/>
        </authorList>
    </citation>
    <scope>NUCLEOTIDE SEQUENCE [LARGE SCALE GENOMIC DNA]</scope>
    <source>
        <strain evidence="5 6">SO2202</strain>
    </source>
</reference>
<feature type="compositionally biased region" description="Low complexity" evidence="3">
    <location>
        <begin position="332"/>
        <end position="342"/>
    </location>
</feature>
<dbReference type="STRING" id="692275.M3CXB8"/>
<dbReference type="SMART" id="SM00322">
    <property type="entry name" value="KH"/>
    <property type="match status" value="3"/>
</dbReference>
<dbReference type="InterPro" id="IPR004087">
    <property type="entry name" value="KH_dom"/>
</dbReference>
<evidence type="ECO:0000256" key="1">
    <source>
        <dbReference type="ARBA" id="ARBA00022737"/>
    </source>
</evidence>
<dbReference type="RefSeq" id="XP_016756873.1">
    <property type="nucleotide sequence ID" value="XM_016906986.1"/>
</dbReference>
<feature type="compositionally biased region" description="Gly residues" evidence="3">
    <location>
        <begin position="322"/>
        <end position="331"/>
    </location>
</feature>
<dbReference type="CDD" id="cd22456">
    <property type="entry name" value="KH-I_Rnc1_rpt2"/>
    <property type="match status" value="1"/>
</dbReference>
<feature type="domain" description="K Homology" evidence="4">
    <location>
        <begin position="150"/>
        <end position="220"/>
    </location>
</feature>
<dbReference type="Proteomes" id="UP000016931">
    <property type="component" value="Unassembled WGS sequence"/>
</dbReference>
<feature type="compositionally biased region" description="Low complexity" evidence="3">
    <location>
        <begin position="400"/>
        <end position="415"/>
    </location>
</feature>
<dbReference type="Pfam" id="PF00013">
    <property type="entry name" value="KH_1"/>
    <property type="match status" value="3"/>
</dbReference>
<evidence type="ECO:0000256" key="3">
    <source>
        <dbReference type="SAM" id="MobiDB-lite"/>
    </source>
</evidence>
<feature type="compositionally biased region" description="Low complexity" evidence="3">
    <location>
        <begin position="428"/>
        <end position="437"/>
    </location>
</feature>
<evidence type="ECO:0000313" key="6">
    <source>
        <dbReference type="Proteomes" id="UP000016931"/>
    </source>
</evidence>
<dbReference type="eggNOG" id="KOG2190">
    <property type="taxonomic scope" value="Eukaryota"/>
</dbReference>
<sequence>MAETPHELPAHTQKRPLEEPSSPSAPTDQPDAKRPALDKMLSEEVAPLDEPADAATDVAPEEPVVGEVNDAGVEPEADAAETAEVNPEVEVTDKQGDTVVPDAPTNGGVLVDGSSAAPVAVIPDQAHNGPVDTRATPQGAQSYHQQDESQWLHVRAIISSAEAATVIGKGGENVSQIRKLAGAKCTVSEYTRGAVERVLTVSGQVDAVAKAFGLIIRTLNQEPLEEPSTPQSKTYPLRLLIPHILIGSIIGKQGVRIREIQEASGARLNASESCLPLSTERSLVVLGVADAVHIATYYVGSTLVEQLTDRFGGPAASNYAGRHGGPQGVVPGGMQVVPYVPQNTGGQVGQPDNNRRHNGPPSRGPPVPYGAPSMHGQSPYPQQPVAPVHYGAGSPRAPYAGAGPHQAHPYGHAAPQPGPGHAGPPQQPVQGVGPGQPITQQIFIPNDMVGAIIGKGGAKINEIRQLSGSVIKINEPQDNNNERLVTITGTQECNQMALYMLYSRLGESSKNSNSIMPR</sequence>
<dbReference type="GO" id="GO:0003723">
    <property type="term" value="F:RNA binding"/>
    <property type="evidence" value="ECO:0007669"/>
    <property type="project" value="UniProtKB-UniRule"/>
</dbReference>
<dbReference type="SUPFAM" id="SSF54791">
    <property type="entry name" value="Eukaryotic type KH-domain (KH-domain type I)"/>
    <property type="match status" value="3"/>
</dbReference>
<dbReference type="CDD" id="cd22439">
    <property type="entry name" value="KH-I_PCBP_rpt3"/>
    <property type="match status" value="1"/>
</dbReference>
<evidence type="ECO:0000256" key="2">
    <source>
        <dbReference type="PROSITE-ProRule" id="PRU00117"/>
    </source>
</evidence>
<feature type="domain" description="K Homology" evidence="4">
    <location>
        <begin position="436"/>
        <end position="506"/>
    </location>
</feature>
<dbReference type="PROSITE" id="PS50084">
    <property type="entry name" value="KH_TYPE_1"/>
    <property type="match status" value="3"/>
</dbReference>
<feature type="compositionally biased region" description="Basic and acidic residues" evidence="3">
    <location>
        <begin position="30"/>
        <end position="42"/>
    </location>
</feature>
<protein>
    <recommendedName>
        <fullName evidence="4">K Homology domain-containing protein</fullName>
    </recommendedName>
</protein>
<feature type="domain" description="K Homology" evidence="4">
    <location>
        <begin position="233"/>
        <end position="304"/>
    </location>
</feature>
<organism evidence="5 6">
    <name type="scientific">Sphaerulina musiva (strain SO2202)</name>
    <name type="common">Poplar stem canker fungus</name>
    <name type="synonym">Septoria musiva</name>
    <dbReference type="NCBI Taxonomy" id="692275"/>
    <lineage>
        <taxon>Eukaryota</taxon>
        <taxon>Fungi</taxon>
        <taxon>Dikarya</taxon>
        <taxon>Ascomycota</taxon>
        <taxon>Pezizomycotina</taxon>
        <taxon>Dothideomycetes</taxon>
        <taxon>Dothideomycetidae</taxon>
        <taxon>Mycosphaerellales</taxon>
        <taxon>Mycosphaerellaceae</taxon>
        <taxon>Sphaerulina</taxon>
    </lineage>
</organism>
<dbReference type="GeneID" id="27904123"/>
<dbReference type="Gene3D" id="3.30.1370.10">
    <property type="entry name" value="K Homology domain, type 1"/>
    <property type="match status" value="3"/>
</dbReference>
<dbReference type="CDD" id="cd22455">
    <property type="entry name" value="KH-I_Rnc1_rpt1"/>
    <property type="match status" value="1"/>
</dbReference>
<feature type="region of interest" description="Disordered" evidence="3">
    <location>
        <begin position="318"/>
        <end position="438"/>
    </location>
</feature>
<evidence type="ECO:0000259" key="4">
    <source>
        <dbReference type="SMART" id="SM00322"/>
    </source>
</evidence>
<dbReference type="InterPro" id="IPR004088">
    <property type="entry name" value="KH_dom_type_1"/>
</dbReference>
<proteinExistence type="predicted"/>
<keyword evidence="2" id="KW-0694">RNA-binding</keyword>
<dbReference type="OMA" id="MQVVPYS"/>